<evidence type="ECO:0000313" key="1">
    <source>
        <dbReference type="EMBL" id="EJF90597.1"/>
    </source>
</evidence>
<dbReference type="RefSeq" id="WP_008039026.1">
    <property type="nucleotide sequence ID" value="NZ_JH725147.1"/>
</dbReference>
<sequence length="370" mass="41761">MLEIDAFYLRQFAKNAACAEKIGLTDDLALLKELGLFTACLPLHYGGKNFARPHDDTTTQIIFKILRQLGQVNLSLARLFEGHLNAIRLIDLYAAQSLREKIFNEVSKGALLGVWGADHIKKPLYFYHDTKNRIRLIGAKRFASGLGNIDYALVTLRCTKNDPDQMSILNVQDQTRQKTEEWKVSGMRATFSGVYDFSDLIIDPSHFIGKEGDLQLEPHFQGGIWRYCVAHLGGAESILQEWQTLLKLRNRLNNPFQLSRLAQAYTLVLGLAAFLSKVASLVEKASDNKTKKLIDDAVLAALLARENTENVCVNILNLCEKSLGMEAYQEHSALERMRRDLSLFIRQAAPDAKLLESANRLIERKGDLLW</sequence>
<dbReference type="InterPro" id="IPR046373">
    <property type="entry name" value="Acyl-CoA_Oxase/DH_mid-dom_sf"/>
</dbReference>
<dbReference type="STRING" id="1094558.ME5_00998"/>
<dbReference type="InterPro" id="IPR037069">
    <property type="entry name" value="AcylCoA_DH/ox_N_sf"/>
</dbReference>
<dbReference type="SUPFAM" id="SSF56645">
    <property type="entry name" value="Acyl-CoA dehydrogenase NM domain-like"/>
    <property type="match status" value="1"/>
</dbReference>
<dbReference type="eggNOG" id="COG1960">
    <property type="taxonomic scope" value="Bacteria"/>
</dbReference>
<dbReference type="Gene3D" id="2.40.110.10">
    <property type="entry name" value="Butyryl-CoA Dehydrogenase, subunit A, domain 2"/>
    <property type="match status" value="1"/>
</dbReference>
<name>J1JZN7_9HYPH</name>
<dbReference type="Gene3D" id="1.20.140.10">
    <property type="entry name" value="Butyryl-CoA Dehydrogenase, subunit A, domain 3"/>
    <property type="match status" value="1"/>
</dbReference>
<dbReference type="Gene3D" id="1.10.540.10">
    <property type="entry name" value="Acyl-CoA dehydrogenase/oxidase, N-terminal domain"/>
    <property type="match status" value="1"/>
</dbReference>
<gene>
    <name evidence="1" type="ORF">ME5_00998</name>
</gene>
<dbReference type="HOGENOM" id="CLU_018204_3_1_5"/>
<evidence type="ECO:0008006" key="3">
    <source>
        <dbReference type="Google" id="ProtNLM"/>
    </source>
</evidence>
<dbReference type="GO" id="GO:0050660">
    <property type="term" value="F:flavin adenine dinucleotide binding"/>
    <property type="evidence" value="ECO:0007669"/>
    <property type="project" value="InterPro"/>
</dbReference>
<dbReference type="InterPro" id="IPR009100">
    <property type="entry name" value="AcylCoA_DH/oxidase_NM_dom_sf"/>
</dbReference>
<proteinExistence type="predicted"/>
<reference evidence="1 2" key="1">
    <citation type="submission" date="2012-03" db="EMBL/GenBank/DDBJ databases">
        <title>The Genome Sequence of Bartonella tamiae Th239.</title>
        <authorList>
            <consortium name="The Broad Institute Genome Sequencing Platform"/>
            <consortium name="The Broad Institute Genome Sequencing Center for Infectious Disease"/>
            <person name="Feldgarden M."/>
            <person name="Kirby J."/>
            <person name="Kosoy M."/>
            <person name="Birtles R."/>
            <person name="Probert W.S."/>
            <person name="Chiaraviglio L."/>
            <person name="Young S.K."/>
            <person name="Zeng Q."/>
            <person name="Gargeya S."/>
            <person name="Fitzgerald M."/>
            <person name="Haas B."/>
            <person name="Abouelleil A."/>
            <person name="Alvarado L."/>
            <person name="Arachchi H.M."/>
            <person name="Berlin A."/>
            <person name="Chapman S.B."/>
            <person name="Gearin G."/>
            <person name="Goldberg J."/>
            <person name="Griggs A."/>
            <person name="Gujja S."/>
            <person name="Hansen M."/>
            <person name="Heiman D."/>
            <person name="Howarth C."/>
            <person name="Larimer J."/>
            <person name="Lui A."/>
            <person name="MacDonald P.J.P."/>
            <person name="McCowen C."/>
            <person name="Montmayeur A."/>
            <person name="Murphy C."/>
            <person name="Neiman D."/>
            <person name="Pearson M."/>
            <person name="Priest M."/>
            <person name="Roberts A."/>
            <person name="Saif S."/>
            <person name="Shea T."/>
            <person name="Sisk P."/>
            <person name="Stolte C."/>
            <person name="Sykes S."/>
            <person name="Wortman J."/>
            <person name="Nusbaum C."/>
            <person name="Birren B."/>
        </authorList>
    </citation>
    <scope>NUCLEOTIDE SEQUENCE [LARGE SCALE GENOMIC DNA]</scope>
    <source>
        <strain evidence="1 2">Th239</strain>
    </source>
</reference>
<dbReference type="PATRIC" id="fig|1094558.3.peg.1089"/>
<dbReference type="EMBL" id="AIMB01000007">
    <property type="protein sequence ID" value="EJF90597.1"/>
    <property type="molecule type" value="Genomic_DNA"/>
</dbReference>
<dbReference type="SUPFAM" id="SSF47203">
    <property type="entry name" value="Acyl-CoA dehydrogenase C-terminal domain-like"/>
    <property type="match status" value="1"/>
</dbReference>
<keyword evidence="2" id="KW-1185">Reference proteome</keyword>
<organism evidence="1 2">
    <name type="scientific">Bartonella tamiae Th239</name>
    <dbReference type="NCBI Taxonomy" id="1094558"/>
    <lineage>
        <taxon>Bacteria</taxon>
        <taxon>Pseudomonadati</taxon>
        <taxon>Pseudomonadota</taxon>
        <taxon>Alphaproteobacteria</taxon>
        <taxon>Hyphomicrobiales</taxon>
        <taxon>Bartonellaceae</taxon>
        <taxon>Bartonella</taxon>
    </lineage>
</organism>
<comment type="caution">
    <text evidence="1">The sequence shown here is derived from an EMBL/GenBank/DDBJ whole genome shotgun (WGS) entry which is preliminary data.</text>
</comment>
<dbReference type="AlphaFoldDB" id="J1JZN7"/>
<evidence type="ECO:0000313" key="2">
    <source>
        <dbReference type="Proteomes" id="UP000008952"/>
    </source>
</evidence>
<protein>
    <recommendedName>
        <fullName evidence="3">Acyl-CoA dehydrogenase</fullName>
    </recommendedName>
</protein>
<dbReference type="OrthoDB" id="2986495at2"/>
<dbReference type="InterPro" id="IPR036250">
    <property type="entry name" value="AcylCo_DH-like_C"/>
</dbReference>
<accession>J1JZN7</accession>
<dbReference type="Proteomes" id="UP000008952">
    <property type="component" value="Unassembled WGS sequence"/>
</dbReference>
<dbReference type="GO" id="GO:0016627">
    <property type="term" value="F:oxidoreductase activity, acting on the CH-CH group of donors"/>
    <property type="evidence" value="ECO:0007669"/>
    <property type="project" value="InterPro"/>
</dbReference>